<evidence type="ECO:0000256" key="4">
    <source>
        <dbReference type="ARBA" id="ARBA00022692"/>
    </source>
</evidence>
<dbReference type="InterPro" id="IPR013657">
    <property type="entry name" value="SCL35B1-4/HUT1"/>
</dbReference>
<evidence type="ECO:0000313" key="10">
    <source>
        <dbReference type="Proteomes" id="UP000515154"/>
    </source>
</evidence>
<feature type="compositionally biased region" description="Pro residues" evidence="8">
    <location>
        <begin position="26"/>
        <end position="40"/>
    </location>
</feature>
<sequence>MSRYREHSTSNTSRESGGAHFHLPPHFSPQPPLLPQPSPTQPSLNVGTEGNNNPYSSFTAHRSGFSNTSSSLPHRDLTNTIDLESYLHYHANSQAKHNTMGIDDSTPNQEDEQQQTVKILCFDLSTLSRTLQFLICSGSVFFFYIIYGYIMELIFRLDGFRPFGWYLTLLQFAWYSFFGIVESHWKKEDARKAPLRTYSILAFISVATIGLSNSSMGYLNFPTQQIFKSCKLIPVMIGGIIIQGKRYSFIDVIACISMCVGLALFTIADSTVSPNFNVYGIFIILLALCADAVIGNVQEKVLKKFNCSNIEMVLYSCSIGFLYILVGLVVTGNLLPAVHFCSEHPTVTYGYSFIFSIAGYLGLISVLTLVKSFGALVAVTVTTCRKALTIVLSFIFFTKPFTIHYLWSGLIVVLGILMNIYSKNHQRFEMKSITRLLKVLFRHKTKTVGLERII</sequence>
<evidence type="ECO:0000256" key="2">
    <source>
        <dbReference type="ARBA" id="ARBA00010694"/>
    </source>
</evidence>
<feature type="transmembrane region" description="Helical" evidence="9">
    <location>
        <begin position="163"/>
        <end position="181"/>
    </location>
</feature>
<dbReference type="GO" id="GO:0005789">
    <property type="term" value="C:endoplasmic reticulum membrane"/>
    <property type="evidence" value="ECO:0007669"/>
    <property type="project" value="TreeGrafter"/>
</dbReference>
<organism evidence="10 11">
    <name type="scientific">Octopus sinensis</name>
    <name type="common">East Asian common octopus</name>
    <dbReference type="NCBI Taxonomy" id="2607531"/>
    <lineage>
        <taxon>Eukaryota</taxon>
        <taxon>Metazoa</taxon>
        <taxon>Spiralia</taxon>
        <taxon>Lophotrochozoa</taxon>
        <taxon>Mollusca</taxon>
        <taxon>Cephalopoda</taxon>
        <taxon>Coleoidea</taxon>
        <taxon>Octopodiformes</taxon>
        <taxon>Octopoda</taxon>
        <taxon>Incirrata</taxon>
        <taxon>Octopodidae</taxon>
        <taxon>Octopus</taxon>
    </lineage>
</organism>
<dbReference type="PANTHER" id="PTHR10778:SF8">
    <property type="entry name" value="ADENOSINE 3'-PHOSPHO 5'-PHOSPHOSULFATE TRANSPORTER 2"/>
    <property type="match status" value="1"/>
</dbReference>
<dbReference type="GO" id="GO:0000139">
    <property type="term" value="C:Golgi membrane"/>
    <property type="evidence" value="ECO:0007669"/>
    <property type="project" value="TreeGrafter"/>
</dbReference>
<feature type="transmembrane region" description="Helical" evidence="9">
    <location>
        <begin position="403"/>
        <end position="421"/>
    </location>
</feature>
<feature type="compositionally biased region" description="Polar residues" evidence="8">
    <location>
        <begin position="44"/>
        <end position="60"/>
    </location>
</feature>
<feature type="transmembrane region" description="Helical" evidence="9">
    <location>
        <begin position="133"/>
        <end position="151"/>
    </location>
</feature>
<feature type="transmembrane region" description="Helical" evidence="9">
    <location>
        <begin position="376"/>
        <end position="397"/>
    </location>
</feature>
<keyword evidence="6 9" id="KW-0472">Membrane</keyword>
<dbReference type="RefSeq" id="XP_029638782.1">
    <property type="nucleotide sequence ID" value="XM_029782922.2"/>
</dbReference>
<dbReference type="RefSeq" id="XP_036360589.1">
    <property type="nucleotide sequence ID" value="XM_036504696.1"/>
</dbReference>
<feature type="transmembrane region" description="Helical" evidence="9">
    <location>
        <begin position="249"/>
        <end position="267"/>
    </location>
</feature>
<name>A0A6P7SK08_9MOLL</name>
<feature type="transmembrane region" description="Helical" evidence="9">
    <location>
        <begin position="349"/>
        <end position="369"/>
    </location>
</feature>
<evidence type="ECO:0000313" key="13">
    <source>
        <dbReference type="RefSeq" id="XP_036360590.1"/>
    </source>
</evidence>
<evidence type="ECO:0000256" key="7">
    <source>
        <dbReference type="ARBA" id="ARBA00039669"/>
    </source>
</evidence>
<keyword evidence="4 9" id="KW-0812">Transmembrane</keyword>
<evidence type="ECO:0000313" key="12">
    <source>
        <dbReference type="RefSeq" id="XP_036360589.1"/>
    </source>
</evidence>
<dbReference type="Pfam" id="PF08449">
    <property type="entry name" value="UAA"/>
    <property type="match status" value="1"/>
</dbReference>
<evidence type="ECO:0000256" key="5">
    <source>
        <dbReference type="ARBA" id="ARBA00022989"/>
    </source>
</evidence>
<evidence type="ECO:0000256" key="9">
    <source>
        <dbReference type="SAM" id="Phobius"/>
    </source>
</evidence>
<dbReference type="RefSeq" id="XP_036360590.1">
    <property type="nucleotide sequence ID" value="XM_036504697.1"/>
</dbReference>
<feature type="transmembrane region" description="Helical" evidence="9">
    <location>
        <begin position="279"/>
        <end position="297"/>
    </location>
</feature>
<dbReference type="GO" id="GO:0046964">
    <property type="term" value="F:3'-phosphoadenosine 5'-phosphosulfate transmembrane transporter activity"/>
    <property type="evidence" value="ECO:0007669"/>
    <property type="project" value="TreeGrafter"/>
</dbReference>
<protein>
    <recommendedName>
        <fullName evidence="7">Adenosine 3'-phospho 5'-phosphosulfate transporter 2</fullName>
    </recommendedName>
</protein>
<comment type="subcellular location">
    <subcellularLocation>
        <location evidence="1">Membrane</location>
        <topology evidence="1">Multi-pass membrane protein</topology>
    </subcellularLocation>
</comment>
<dbReference type="AlphaFoldDB" id="A0A6P7SK08"/>
<comment type="similarity">
    <text evidence="2">Belongs to the nucleotide-sugar transporter family. SLC35B subfamily.</text>
</comment>
<dbReference type="Proteomes" id="UP000515154">
    <property type="component" value="Linkage group LG7"/>
</dbReference>
<keyword evidence="5 9" id="KW-1133">Transmembrane helix</keyword>
<feature type="transmembrane region" description="Helical" evidence="9">
    <location>
        <begin position="309"/>
        <end position="329"/>
    </location>
</feature>
<gene>
    <name evidence="11 12 13" type="primary">LOC115213927</name>
</gene>
<evidence type="ECO:0000256" key="8">
    <source>
        <dbReference type="SAM" id="MobiDB-lite"/>
    </source>
</evidence>
<evidence type="ECO:0000256" key="6">
    <source>
        <dbReference type="ARBA" id="ARBA00023136"/>
    </source>
</evidence>
<proteinExistence type="inferred from homology"/>
<feature type="transmembrane region" description="Helical" evidence="9">
    <location>
        <begin position="193"/>
        <end position="213"/>
    </location>
</feature>
<reference evidence="11 12" key="1">
    <citation type="submission" date="2025-08" db="UniProtKB">
        <authorList>
            <consortium name="RefSeq"/>
        </authorList>
    </citation>
    <scope>IDENTIFICATION</scope>
</reference>
<evidence type="ECO:0000313" key="11">
    <source>
        <dbReference type="RefSeq" id="XP_029638782.1"/>
    </source>
</evidence>
<evidence type="ECO:0000256" key="1">
    <source>
        <dbReference type="ARBA" id="ARBA00004141"/>
    </source>
</evidence>
<dbReference type="KEGG" id="osn:115213927"/>
<dbReference type="PANTHER" id="PTHR10778">
    <property type="entry name" value="SOLUTE CARRIER FAMILY 35 MEMBER B"/>
    <property type="match status" value="1"/>
</dbReference>
<keyword evidence="3" id="KW-0813">Transport</keyword>
<feature type="region of interest" description="Disordered" evidence="8">
    <location>
        <begin position="1"/>
        <end position="60"/>
    </location>
</feature>
<accession>A0A6P7SK08</accession>
<evidence type="ECO:0000256" key="3">
    <source>
        <dbReference type="ARBA" id="ARBA00022448"/>
    </source>
</evidence>
<keyword evidence="10" id="KW-1185">Reference proteome</keyword>